<protein>
    <submittedName>
        <fullName evidence="2">Uncharacterized protein</fullName>
    </submittedName>
</protein>
<reference evidence="2 4" key="3">
    <citation type="submission" date="2019-07" db="EMBL/GenBank/DDBJ databases">
        <title>Whole genome shotgun sequence of Methylobacterium oxalidis NBRC 107715.</title>
        <authorList>
            <person name="Hosoyama A."/>
            <person name="Uohara A."/>
            <person name="Ohji S."/>
            <person name="Ichikawa N."/>
        </authorList>
    </citation>
    <scope>NUCLEOTIDE SEQUENCE [LARGE SCALE GENOMIC DNA]</scope>
    <source>
        <strain evidence="2 4">NBRC 107715</strain>
    </source>
</reference>
<sequence>MVPSLRGKARPSGGYQQGPLGDTDEGAALTAEALNAAIEFLDELLAKRGDEDPAP</sequence>
<comment type="caution">
    <text evidence="2">The sequence shown here is derived from an EMBL/GenBank/DDBJ whole genome shotgun (WGS) entry which is preliminary data.</text>
</comment>
<reference evidence="5" key="2">
    <citation type="journal article" date="2019" name="Int. J. Syst. Evol. Microbiol.">
        <title>The Global Catalogue of Microorganisms (GCM) 10K type strain sequencing project: providing services to taxonomists for standard genome sequencing and annotation.</title>
        <authorList>
            <consortium name="The Broad Institute Genomics Platform"/>
            <consortium name="The Broad Institute Genome Sequencing Center for Infectious Disease"/>
            <person name="Wu L."/>
            <person name="Ma J."/>
        </authorList>
    </citation>
    <scope>NUCLEOTIDE SEQUENCE [LARGE SCALE GENOMIC DNA]</scope>
    <source>
        <strain evidence="5">NBRC 107715</strain>
    </source>
</reference>
<evidence type="ECO:0000313" key="4">
    <source>
        <dbReference type="Proteomes" id="UP000321960"/>
    </source>
</evidence>
<reference evidence="3" key="4">
    <citation type="submission" date="2023-01" db="EMBL/GenBank/DDBJ databases">
        <title>Draft genome sequence of Methylobacterium oxalidis strain NBRC 107715.</title>
        <authorList>
            <person name="Sun Q."/>
            <person name="Mori K."/>
        </authorList>
    </citation>
    <scope>NUCLEOTIDE SEQUENCE</scope>
    <source>
        <strain evidence="3">NBRC 107715</strain>
    </source>
</reference>
<evidence type="ECO:0000313" key="3">
    <source>
        <dbReference type="EMBL" id="GLS62309.1"/>
    </source>
</evidence>
<dbReference type="Proteomes" id="UP000321960">
    <property type="component" value="Unassembled WGS sequence"/>
</dbReference>
<keyword evidence="5" id="KW-1185">Reference proteome</keyword>
<evidence type="ECO:0000313" key="2">
    <source>
        <dbReference type="EMBL" id="GEP03725.1"/>
    </source>
</evidence>
<proteinExistence type="predicted"/>
<dbReference type="EMBL" id="BSPK01000008">
    <property type="protein sequence ID" value="GLS62309.1"/>
    <property type="molecule type" value="Genomic_DNA"/>
</dbReference>
<evidence type="ECO:0000313" key="5">
    <source>
        <dbReference type="Proteomes" id="UP001156856"/>
    </source>
</evidence>
<dbReference type="AlphaFoldDB" id="A0A512J1A8"/>
<dbReference type="EMBL" id="BJZU01000028">
    <property type="protein sequence ID" value="GEP03725.1"/>
    <property type="molecule type" value="Genomic_DNA"/>
</dbReference>
<evidence type="ECO:0000256" key="1">
    <source>
        <dbReference type="SAM" id="MobiDB-lite"/>
    </source>
</evidence>
<organism evidence="2 4">
    <name type="scientific">Methylobacterium oxalidis</name>
    <dbReference type="NCBI Taxonomy" id="944322"/>
    <lineage>
        <taxon>Bacteria</taxon>
        <taxon>Pseudomonadati</taxon>
        <taxon>Pseudomonadota</taxon>
        <taxon>Alphaproteobacteria</taxon>
        <taxon>Hyphomicrobiales</taxon>
        <taxon>Methylobacteriaceae</taxon>
        <taxon>Methylobacterium</taxon>
    </lineage>
</organism>
<reference evidence="3" key="1">
    <citation type="journal article" date="2014" name="Int. J. Syst. Evol. Microbiol.">
        <title>Complete genome of a new Firmicutes species belonging to the dominant human colonic microbiota ('Ruminococcus bicirculans') reveals two chromosomes and a selective capacity to utilize plant glucans.</title>
        <authorList>
            <consortium name="NISC Comparative Sequencing Program"/>
            <person name="Wegmann U."/>
            <person name="Louis P."/>
            <person name="Goesmann A."/>
            <person name="Henrissat B."/>
            <person name="Duncan S.H."/>
            <person name="Flint H.J."/>
        </authorList>
    </citation>
    <scope>NUCLEOTIDE SEQUENCE</scope>
    <source>
        <strain evidence="3">NBRC 107715</strain>
    </source>
</reference>
<gene>
    <name evidence="3" type="ORF">GCM10007888_06900</name>
    <name evidence="2" type="ORF">MOX02_17630</name>
</gene>
<name>A0A512J1A8_9HYPH</name>
<accession>A0A512J1A8</accession>
<dbReference type="Proteomes" id="UP001156856">
    <property type="component" value="Unassembled WGS sequence"/>
</dbReference>
<feature type="region of interest" description="Disordered" evidence="1">
    <location>
        <begin position="1"/>
        <end position="26"/>
    </location>
</feature>